<name>A0A0E9T4I9_ANGAN</name>
<dbReference type="EMBL" id="GBXM01060692">
    <property type="protein sequence ID" value="JAH47885.1"/>
    <property type="molecule type" value="Transcribed_RNA"/>
</dbReference>
<organism evidence="1">
    <name type="scientific">Anguilla anguilla</name>
    <name type="common">European freshwater eel</name>
    <name type="synonym">Muraena anguilla</name>
    <dbReference type="NCBI Taxonomy" id="7936"/>
    <lineage>
        <taxon>Eukaryota</taxon>
        <taxon>Metazoa</taxon>
        <taxon>Chordata</taxon>
        <taxon>Craniata</taxon>
        <taxon>Vertebrata</taxon>
        <taxon>Euteleostomi</taxon>
        <taxon>Actinopterygii</taxon>
        <taxon>Neopterygii</taxon>
        <taxon>Teleostei</taxon>
        <taxon>Anguilliformes</taxon>
        <taxon>Anguillidae</taxon>
        <taxon>Anguilla</taxon>
    </lineage>
</organism>
<evidence type="ECO:0000313" key="1">
    <source>
        <dbReference type="EMBL" id="JAH47885.1"/>
    </source>
</evidence>
<sequence length="38" mass="4102">MCCLIQPVFVCTSLCCVIIQCCHFAVSFVGLPLGVPRT</sequence>
<proteinExistence type="predicted"/>
<accession>A0A0E9T4I9</accession>
<reference evidence="1" key="1">
    <citation type="submission" date="2014-11" db="EMBL/GenBank/DDBJ databases">
        <authorList>
            <person name="Amaro Gonzalez C."/>
        </authorList>
    </citation>
    <scope>NUCLEOTIDE SEQUENCE</scope>
</reference>
<reference evidence="1" key="2">
    <citation type="journal article" date="2015" name="Fish Shellfish Immunol.">
        <title>Early steps in the European eel (Anguilla anguilla)-Vibrio vulnificus interaction in the gills: Role of the RtxA13 toxin.</title>
        <authorList>
            <person name="Callol A."/>
            <person name="Pajuelo D."/>
            <person name="Ebbesson L."/>
            <person name="Teles M."/>
            <person name="MacKenzie S."/>
            <person name="Amaro C."/>
        </authorList>
    </citation>
    <scope>NUCLEOTIDE SEQUENCE</scope>
</reference>
<protein>
    <submittedName>
        <fullName evidence="1">Uncharacterized protein</fullName>
    </submittedName>
</protein>
<dbReference type="AlphaFoldDB" id="A0A0E9T4I9"/>